<evidence type="ECO:0000313" key="3">
    <source>
        <dbReference type="EMBL" id="MBT0957842.1"/>
    </source>
</evidence>
<dbReference type="EMBL" id="JADQAZ010000002">
    <property type="protein sequence ID" value="MBT0957842.1"/>
    <property type="molecule type" value="Genomic_DNA"/>
</dbReference>
<feature type="signal peptide" evidence="1">
    <location>
        <begin position="1"/>
        <end position="19"/>
    </location>
</feature>
<comment type="caution">
    <text evidence="3">The sequence shown here is derived from an EMBL/GenBank/DDBJ whole genome shotgun (WGS) entry which is preliminary data.</text>
</comment>
<dbReference type="SUPFAM" id="SSF56935">
    <property type="entry name" value="Porins"/>
    <property type="match status" value="1"/>
</dbReference>
<dbReference type="GO" id="GO:0015288">
    <property type="term" value="F:porin activity"/>
    <property type="evidence" value="ECO:0007669"/>
    <property type="project" value="InterPro"/>
</dbReference>
<feature type="chain" id="PRO_5043050365" evidence="1">
    <location>
        <begin position="20"/>
        <end position="317"/>
    </location>
</feature>
<dbReference type="RefSeq" id="WP_327794065.1">
    <property type="nucleotide sequence ID" value="NZ_JADQAZ010000002.1"/>
</dbReference>
<evidence type="ECO:0000313" key="4">
    <source>
        <dbReference type="Proteomes" id="UP001315686"/>
    </source>
</evidence>
<dbReference type="Pfam" id="PF13609">
    <property type="entry name" value="Porin_4"/>
    <property type="match status" value="1"/>
</dbReference>
<dbReference type="AlphaFoldDB" id="A0AAP2CRF1"/>
<reference evidence="3 4" key="1">
    <citation type="journal article" date="2021" name="Arch. Microbiol.">
        <title>Harenicola maris gen. nov., sp. nov. isolated from the Sea of Japan shallow sediments.</title>
        <authorList>
            <person name="Romanenko L.A."/>
            <person name="Kurilenko V.V."/>
            <person name="Chernysheva N.Y."/>
            <person name="Tekutyeva L.A."/>
            <person name="Velansky P.V."/>
            <person name="Svetashev V.I."/>
            <person name="Isaeva M.P."/>
        </authorList>
    </citation>
    <scope>NUCLEOTIDE SEQUENCE [LARGE SCALE GENOMIC DNA]</scope>
    <source>
        <strain evidence="3 4">KMM 3653</strain>
    </source>
</reference>
<organism evidence="3 4">
    <name type="scientific">Harenicola maris</name>
    <dbReference type="NCBI Taxonomy" id="2841044"/>
    <lineage>
        <taxon>Bacteria</taxon>
        <taxon>Pseudomonadati</taxon>
        <taxon>Pseudomonadota</taxon>
        <taxon>Alphaproteobacteria</taxon>
        <taxon>Rhodobacterales</taxon>
        <taxon>Paracoccaceae</taxon>
        <taxon>Harenicola</taxon>
    </lineage>
</organism>
<dbReference type="Proteomes" id="UP001315686">
    <property type="component" value="Unassembled WGS sequence"/>
</dbReference>
<keyword evidence="4" id="KW-1185">Reference proteome</keyword>
<dbReference type="GO" id="GO:0016020">
    <property type="term" value="C:membrane"/>
    <property type="evidence" value="ECO:0007669"/>
    <property type="project" value="InterPro"/>
</dbReference>
<proteinExistence type="predicted"/>
<dbReference type="Gene3D" id="2.40.160.10">
    <property type="entry name" value="Porin"/>
    <property type="match status" value="1"/>
</dbReference>
<evidence type="ECO:0000256" key="1">
    <source>
        <dbReference type="SAM" id="SignalP"/>
    </source>
</evidence>
<sequence>MKKILLTSTALVAFAGAAAAEVSISGSAEMGIFGTDSADTQFHTDVDVTFSMSGETDGGLSFGASVDLDEAAGLGFEEGNAGFAVFISGGFGTITMGDTDGAMDWALTEAGNVGNPGSLRDDETSHAGYWGSYHDGAAGVYDNQVLRYDNTFGDFGVALSFEQVQTGGESDIDMAWALGVKYDVELAGLDLALGLGYQSVNIANTDGDDDSTIVGMSATTTFDNGLSAGLTYVSGDIFGVSDSSHFGLGFGYATGAVSLHANYGKYDLDGFEVEGFGLAAAYDLGGGASVNFGYGSSDGDAFAESFDTYSLGLVMSF</sequence>
<evidence type="ECO:0000259" key="2">
    <source>
        <dbReference type="Pfam" id="PF13609"/>
    </source>
</evidence>
<dbReference type="InterPro" id="IPR023614">
    <property type="entry name" value="Porin_dom_sf"/>
</dbReference>
<dbReference type="InterPro" id="IPR033900">
    <property type="entry name" value="Gram_neg_porin_domain"/>
</dbReference>
<accession>A0AAP2CRF1</accession>
<protein>
    <submittedName>
        <fullName evidence="3">Porin</fullName>
    </submittedName>
</protein>
<gene>
    <name evidence="3" type="ORF">IV417_10610</name>
</gene>
<name>A0AAP2CRF1_9RHOB</name>
<feature type="domain" description="Porin" evidence="2">
    <location>
        <begin position="8"/>
        <end position="300"/>
    </location>
</feature>
<keyword evidence="1" id="KW-0732">Signal</keyword>